<feature type="region of interest" description="Disordered" evidence="5">
    <location>
        <begin position="410"/>
        <end position="451"/>
    </location>
</feature>
<accession>J3P797</accession>
<dbReference type="GO" id="GO:0008061">
    <property type="term" value="F:chitin binding"/>
    <property type="evidence" value="ECO:0007669"/>
    <property type="project" value="UniProtKB-KW"/>
</dbReference>
<dbReference type="STRING" id="644352.J3P797"/>
<evidence type="ECO:0000313" key="10">
    <source>
        <dbReference type="Proteomes" id="UP000006039"/>
    </source>
</evidence>
<feature type="domain" description="LysM" evidence="7">
    <location>
        <begin position="460"/>
        <end position="508"/>
    </location>
</feature>
<sequence>MATVIMIGLKALFLIVVAAGVGRPVQAQTASTLVSPNSTATPSNGSSSSSSWSIVTPTTPYSTRYPITNQTITLPSSTVAWPPSKTQSGQPSYCNNWHFVQGSQTCGNIIGLYATWMSADDFYAWNPAVGQDCSGLFVHYWVCVGIRPQTQISLPYETGNTTVVLPPYFTWTPKPTPTDPPNFGVPTPTQGPLPKNCLTYFRAGSGDTCASVVKEYPMVTQKQFLDWHPFLNGNCNGLWAGYWYCGIAFDWDDVPMPPTVTTKPSPMPTGIASNCAAWYLTTVADTCDLITQMFGTFSTADFIGWNPSVRSDCSGIVMESYYCVGVPGTPTTRITPVTKPTTTPAEDLPTQEGIALDCASFWLVSSVDKCNTIASRSGISLGDLKAWNPALGDACGGLKPDFYVCVGRKSSTTRPSSATVTKTTTGSTSSSASMTGTTTSSGPGATPTPIQGGMVSGCKKFYLVKSGDGCRAIANNHGIALSDFYLWNPAVNNGGECAELWPDVYVCVGV</sequence>
<dbReference type="EnsemblFungi" id="EJT72528">
    <property type="protein sequence ID" value="EJT72528"/>
    <property type="gene ID" value="GGTG_09393"/>
</dbReference>
<evidence type="ECO:0000256" key="4">
    <source>
        <dbReference type="ARBA" id="ARBA00044955"/>
    </source>
</evidence>
<evidence type="ECO:0000256" key="3">
    <source>
        <dbReference type="ARBA" id="ARBA00023026"/>
    </source>
</evidence>
<dbReference type="Proteomes" id="UP000006039">
    <property type="component" value="Unassembled WGS sequence"/>
</dbReference>
<dbReference type="eggNOG" id="KOG2806">
    <property type="taxonomic scope" value="Eukaryota"/>
</dbReference>
<dbReference type="RefSeq" id="XP_009225502.1">
    <property type="nucleotide sequence ID" value="XM_009227238.1"/>
</dbReference>
<keyword evidence="10" id="KW-1185">Reference proteome</keyword>
<dbReference type="InterPro" id="IPR036779">
    <property type="entry name" value="LysM_dom_sf"/>
</dbReference>
<dbReference type="EMBL" id="GL385399">
    <property type="protein sequence ID" value="EJT72528.1"/>
    <property type="molecule type" value="Genomic_DNA"/>
</dbReference>
<dbReference type="CDD" id="cd00118">
    <property type="entry name" value="LysM"/>
    <property type="match status" value="2"/>
</dbReference>
<feature type="chain" id="PRO_5015095065" description="LysM domain-containing protein" evidence="6">
    <location>
        <begin position="28"/>
        <end position="510"/>
    </location>
</feature>
<dbReference type="InterPro" id="IPR052210">
    <property type="entry name" value="LysM1-like"/>
</dbReference>
<feature type="region of interest" description="Disordered" evidence="5">
    <location>
        <begin position="30"/>
        <end position="54"/>
    </location>
</feature>
<dbReference type="PROSITE" id="PS51782">
    <property type="entry name" value="LYSM"/>
    <property type="match status" value="4"/>
</dbReference>
<keyword evidence="2 6" id="KW-0732">Signal</keyword>
<gene>
    <name evidence="9" type="primary">20349851</name>
    <name evidence="8" type="ORF">GGTG_09393</name>
</gene>
<dbReference type="Gene3D" id="3.10.350.10">
    <property type="entry name" value="LysM domain"/>
    <property type="match status" value="5"/>
</dbReference>
<protein>
    <recommendedName>
        <fullName evidence="7">LysM domain-containing protein</fullName>
    </recommendedName>
</protein>
<reference evidence="9" key="4">
    <citation type="journal article" date="2015" name="G3 (Bethesda)">
        <title>Genome sequences of three phytopathogenic species of the Magnaporthaceae family of fungi.</title>
        <authorList>
            <person name="Okagaki L.H."/>
            <person name="Nunes C.C."/>
            <person name="Sailsbery J."/>
            <person name="Clay B."/>
            <person name="Brown D."/>
            <person name="John T."/>
            <person name="Oh Y."/>
            <person name="Young N."/>
            <person name="Fitzgerald M."/>
            <person name="Haas B.J."/>
            <person name="Zeng Q."/>
            <person name="Young S."/>
            <person name="Adiconis X."/>
            <person name="Fan L."/>
            <person name="Levin J.Z."/>
            <person name="Mitchell T.K."/>
            <person name="Okubara P.A."/>
            <person name="Farman M.L."/>
            <person name="Kohn L.M."/>
            <person name="Birren B."/>
            <person name="Ma L.-J."/>
            <person name="Dean R.A."/>
        </authorList>
    </citation>
    <scope>NUCLEOTIDE SEQUENCE</scope>
    <source>
        <strain evidence="9">R3-111a-1</strain>
    </source>
</reference>
<dbReference type="SUPFAM" id="SSF54106">
    <property type="entry name" value="LysM domain"/>
    <property type="match status" value="2"/>
</dbReference>
<dbReference type="GeneID" id="20349851"/>
<dbReference type="HOGENOM" id="CLU_010591_8_1_1"/>
<evidence type="ECO:0000256" key="2">
    <source>
        <dbReference type="ARBA" id="ARBA00022729"/>
    </source>
</evidence>
<evidence type="ECO:0000256" key="6">
    <source>
        <dbReference type="SAM" id="SignalP"/>
    </source>
</evidence>
<dbReference type="Pfam" id="PF01476">
    <property type="entry name" value="LysM"/>
    <property type="match status" value="1"/>
</dbReference>
<organism evidence="8">
    <name type="scientific">Gaeumannomyces tritici (strain R3-111a-1)</name>
    <name type="common">Wheat and barley take-all root rot fungus</name>
    <name type="synonym">Gaeumannomyces graminis var. tritici</name>
    <dbReference type="NCBI Taxonomy" id="644352"/>
    <lineage>
        <taxon>Eukaryota</taxon>
        <taxon>Fungi</taxon>
        <taxon>Dikarya</taxon>
        <taxon>Ascomycota</taxon>
        <taxon>Pezizomycotina</taxon>
        <taxon>Sordariomycetes</taxon>
        <taxon>Sordariomycetidae</taxon>
        <taxon>Magnaporthales</taxon>
        <taxon>Magnaporthaceae</taxon>
        <taxon>Gaeumannomyces</taxon>
    </lineage>
</organism>
<feature type="domain" description="LysM" evidence="7">
    <location>
        <begin position="199"/>
        <end position="246"/>
    </location>
</feature>
<reference evidence="8" key="2">
    <citation type="submission" date="2010-07" db="EMBL/GenBank/DDBJ databases">
        <authorList>
            <consortium name="The Broad Institute Genome Sequencing Platform"/>
            <consortium name="Broad Institute Genome Sequencing Center for Infectious Disease"/>
            <person name="Ma L.-J."/>
            <person name="Dead R."/>
            <person name="Young S."/>
            <person name="Zeng Q."/>
            <person name="Koehrsen M."/>
            <person name="Alvarado L."/>
            <person name="Berlin A."/>
            <person name="Chapman S.B."/>
            <person name="Chen Z."/>
            <person name="Freedman E."/>
            <person name="Gellesch M."/>
            <person name="Goldberg J."/>
            <person name="Griggs A."/>
            <person name="Gujja S."/>
            <person name="Heilman E.R."/>
            <person name="Heiman D."/>
            <person name="Hepburn T."/>
            <person name="Howarth C."/>
            <person name="Jen D."/>
            <person name="Larson L."/>
            <person name="Mehta T."/>
            <person name="Neiman D."/>
            <person name="Pearson M."/>
            <person name="Roberts A."/>
            <person name="Saif S."/>
            <person name="Shea T."/>
            <person name="Shenoy N."/>
            <person name="Sisk P."/>
            <person name="Stolte C."/>
            <person name="Sykes S."/>
            <person name="Walk T."/>
            <person name="White J."/>
            <person name="Yandava C."/>
            <person name="Haas B."/>
            <person name="Nusbaum C."/>
            <person name="Birren B."/>
        </authorList>
    </citation>
    <scope>NUCLEOTIDE SEQUENCE</scope>
    <source>
        <strain evidence="8">R3-111a-1</strain>
    </source>
</reference>
<evidence type="ECO:0000313" key="9">
    <source>
        <dbReference type="EnsemblFungi" id="EJT72528"/>
    </source>
</evidence>
<reference evidence="10" key="1">
    <citation type="submission" date="2010-07" db="EMBL/GenBank/DDBJ databases">
        <title>The genome sequence of Gaeumannomyces graminis var. tritici strain R3-111a-1.</title>
        <authorList>
            <consortium name="The Broad Institute Genome Sequencing Platform"/>
            <person name="Ma L.-J."/>
            <person name="Dead R."/>
            <person name="Young S."/>
            <person name="Zeng Q."/>
            <person name="Koehrsen M."/>
            <person name="Alvarado L."/>
            <person name="Berlin A."/>
            <person name="Chapman S.B."/>
            <person name="Chen Z."/>
            <person name="Freedman E."/>
            <person name="Gellesch M."/>
            <person name="Goldberg J."/>
            <person name="Griggs A."/>
            <person name="Gujja S."/>
            <person name="Heilman E.R."/>
            <person name="Heiman D."/>
            <person name="Hepburn T."/>
            <person name="Howarth C."/>
            <person name="Jen D."/>
            <person name="Larson L."/>
            <person name="Mehta T."/>
            <person name="Neiman D."/>
            <person name="Pearson M."/>
            <person name="Roberts A."/>
            <person name="Saif S."/>
            <person name="Shea T."/>
            <person name="Shenoy N."/>
            <person name="Sisk P."/>
            <person name="Stolte C."/>
            <person name="Sykes S."/>
            <person name="Walk T."/>
            <person name="White J."/>
            <person name="Yandava C."/>
            <person name="Haas B."/>
            <person name="Nusbaum C."/>
            <person name="Birren B."/>
        </authorList>
    </citation>
    <scope>NUCLEOTIDE SEQUENCE [LARGE SCALE GENOMIC DNA]</scope>
    <source>
        <strain evidence="10">R3-111a-1</strain>
    </source>
</reference>
<evidence type="ECO:0000256" key="5">
    <source>
        <dbReference type="SAM" id="MobiDB-lite"/>
    </source>
</evidence>
<feature type="compositionally biased region" description="Low complexity" evidence="5">
    <location>
        <begin position="35"/>
        <end position="54"/>
    </location>
</feature>
<name>J3P797_GAET3</name>
<dbReference type="InterPro" id="IPR018392">
    <property type="entry name" value="LysM"/>
</dbReference>
<evidence type="ECO:0000313" key="8">
    <source>
        <dbReference type="EMBL" id="EJT72528.1"/>
    </source>
</evidence>
<feature type="domain" description="LysM" evidence="7">
    <location>
        <begin position="277"/>
        <end position="324"/>
    </location>
</feature>
<keyword evidence="1" id="KW-0147">Chitin-binding</keyword>
<dbReference type="AlphaFoldDB" id="J3P797"/>
<reference evidence="9" key="5">
    <citation type="submission" date="2018-04" db="UniProtKB">
        <authorList>
            <consortium name="EnsemblFungi"/>
        </authorList>
    </citation>
    <scope>IDENTIFICATION</scope>
    <source>
        <strain evidence="9">R3-111a-1</strain>
    </source>
</reference>
<feature type="signal peptide" evidence="6">
    <location>
        <begin position="1"/>
        <end position="27"/>
    </location>
</feature>
<dbReference type="OrthoDB" id="2281372at2759"/>
<evidence type="ECO:0000259" key="7">
    <source>
        <dbReference type="PROSITE" id="PS51782"/>
    </source>
</evidence>
<comment type="similarity">
    <text evidence="4">Belongs to the secreted LysM effector family.</text>
</comment>
<dbReference type="PANTHER" id="PTHR34997:SF2">
    <property type="entry name" value="LYSM DOMAIN-CONTAINING PROTEIN-RELATED"/>
    <property type="match status" value="1"/>
</dbReference>
<dbReference type="PANTHER" id="PTHR34997">
    <property type="entry name" value="AM15"/>
    <property type="match status" value="1"/>
</dbReference>
<dbReference type="VEuPathDB" id="FungiDB:GGTG_09393"/>
<proteinExistence type="inferred from homology"/>
<evidence type="ECO:0000256" key="1">
    <source>
        <dbReference type="ARBA" id="ARBA00022669"/>
    </source>
</evidence>
<reference evidence="8" key="3">
    <citation type="submission" date="2010-09" db="EMBL/GenBank/DDBJ databases">
        <title>Annotation of Gaeumannomyces graminis var. tritici R3-111a-1.</title>
        <authorList>
            <consortium name="The Broad Institute Genome Sequencing Platform"/>
            <person name="Ma L.-J."/>
            <person name="Dead R."/>
            <person name="Young S.K."/>
            <person name="Zeng Q."/>
            <person name="Gargeya S."/>
            <person name="Fitzgerald M."/>
            <person name="Haas B."/>
            <person name="Abouelleil A."/>
            <person name="Alvarado L."/>
            <person name="Arachchi H.M."/>
            <person name="Berlin A."/>
            <person name="Brown A."/>
            <person name="Chapman S.B."/>
            <person name="Chen Z."/>
            <person name="Dunbar C."/>
            <person name="Freedman E."/>
            <person name="Gearin G."/>
            <person name="Gellesch M."/>
            <person name="Goldberg J."/>
            <person name="Griggs A."/>
            <person name="Gujja S."/>
            <person name="Heiman D."/>
            <person name="Howarth C."/>
            <person name="Larson L."/>
            <person name="Lui A."/>
            <person name="MacDonald P.J.P."/>
            <person name="Mehta T."/>
            <person name="Montmayeur A."/>
            <person name="Murphy C."/>
            <person name="Neiman D."/>
            <person name="Pearson M."/>
            <person name="Priest M."/>
            <person name="Roberts A."/>
            <person name="Saif S."/>
            <person name="Shea T."/>
            <person name="Shenoy N."/>
            <person name="Sisk P."/>
            <person name="Stolte C."/>
            <person name="Sykes S."/>
            <person name="Yandava C."/>
            <person name="Wortman J."/>
            <person name="Nusbaum C."/>
            <person name="Birren B."/>
        </authorList>
    </citation>
    <scope>NUCLEOTIDE SEQUENCE</scope>
    <source>
        <strain evidence="8">R3-111a-1</strain>
    </source>
</reference>
<feature type="domain" description="LysM" evidence="7">
    <location>
        <begin position="360"/>
        <end position="406"/>
    </location>
</feature>
<feature type="compositionally biased region" description="Low complexity" evidence="5">
    <location>
        <begin position="412"/>
        <end position="449"/>
    </location>
</feature>
<keyword evidence="3" id="KW-0843">Virulence</keyword>